<dbReference type="Pfam" id="PF11951">
    <property type="entry name" value="Fungal_trans_2"/>
    <property type="match status" value="1"/>
</dbReference>
<keyword evidence="4" id="KW-0238">DNA-binding</keyword>
<feature type="compositionally biased region" description="Low complexity" evidence="7">
    <location>
        <begin position="48"/>
        <end position="68"/>
    </location>
</feature>
<keyword evidence="2" id="KW-0862">Zinc</keyword>
<gene>
    <name evidence="8" type="ORF">H2200_009900</name>
</gene>
<evidence type="ECO:0000313" key="8">
    <source>
        <dbReference type="EMBL" id="KAJ9605243.1"/>
    </source>
</evidence>
<dbReference type="EMBL" id="JAPDRK010000016">
    <property type="protein sequence ID" value="KAJ9605243.1"/>
    <property type="molecule type" value="Genomic_DNA"/>
</dbReference>
<evidence type="ECO:0000256" key="5">
    <source>
        <dbReference type="ARBA" id="ARBA00023163"/>
    </source>
</evidence>
<evidence type="ECO:0000256" key="7">
    <source>
        <dbReference type="SAM" id="MobiDB-lite"/>
    </source>
</evidence>
<proteinExistence type="predicted"/>
<keyword evidence="6" id="KW-0539">Nucleus</keyword>
<feature type="region of interest" description="Disordered" evidence="7">
    <location>
        <begin position="46"/>
        <end position="68"/>
    </location>
</feature>
<evidence type="ECO:0000256" key="1">
    <source>
        <dbReference type="ARBA" id="ARBA00022723"/>
    </source>
</evidence>
<keyword evidence="9" id="KW-1185">Reference proteome</keyword>
<protein>
    <submittedName>
        <fullName evidence="8">Uncharacterized protein</fullName>
    </submittedName>
</protein>
<evidence type="ECO:0000313" key="9">
    <source>
        <dbReference type="Proteomes" id="UP001172673"/>
    </source>
</evidence>
<keyword evidence="1" id="KW-0479">Metal-binding</keyword>
<organism evidence="8 9">
    <name type="scientific">Cladophialophora chaetospira</name>
    <dbReference type="NCBI Taxonomy" id="386627"/>
    <lineage>
        <taxon>Eukaryota</taxon>
        <taxon>Fungi</taxon>
        <taxon>Dikarya</taxon>
        <taxon>Ascomycota</taxon>
        <taxon>Pezizomycotina</taxon>
        <taxon>Eurotiomycetes</taxon>
        <taxon>Chaetothyriomycetidae</taxon>
        <taxon>Chaetothyriales</taxon>
        <taxon>Herpotrichiellaceae</taxon>
        <taxon>Cladophialophora</taxon>
    </lineage>
</organism>
<dbReference type="GO" id="GO:0003677">
    <property type="term" value="F:DNA binding"/>
    <property type="evidence" value="ECO:0007669"/>
    <property type="project" value="UniProtKB-KW"/>
</dbReference>
<comment type="caution">
    <text evidence="8">The sequence shown here is derived from an EMBL/GenBank/DDBJ whole genome shotgun (WGS) entry which is preliminary data.</text>
</comment>
<dbReference type="Proteomes" id="UP001172673">
    <property type="component" value="Unassembled WGS sequence"/>
</dbReference>
<dbReference type="GO" id="GO:0046872">
    <property type="term" value="F:metal ion binding"/>
    <property type="evidence" value="ECO:0007669"/>
    <property type="project" value="UniProtKB-KW"/>
</dbReference>
<dbReference type="PANTHER" id="PTHR36206">
    <property type="entry name" value="ASPERCRYPTIN BIOSYNTHESIS CLUSTER-SPECIFIC TRANSCRIPTION REGULATOR ATNN-RELATED"/>
    <property type="match status" value="1"/>
</dbReference>
<sequence length="411" mass="45728">MAYAGKLGASRQKAFSHKVRSGCITCKGNRECLGYATPKPKIFTFDNSSSSERSSSEQASPDQSSDSATSVDDFIVFRPPKSSFGTSEENNYLQHFLLITSPMLATYGPQGGFFTNVVPQFAWQSPAVKYMLLALSMTHKKFHSGITTVSKSTTSQAVSHYISAITDIRNNNPSKLQVAVASLVAWALELMQNNIPAAMTHLSATLRLNHENKQLQLLETEDDVLKTALEPSASLAKGLTSLMLMTGLKKGEVEPEYSDHLYSPWIGPLFTSIIEAREVICEDIELLAVAETEADIRHCEQLLSYWFETVRRWDQESIRTPNLSALMLLFNLGLALFPARDVAGFSYSENPETIEFIVESAAKLLLRKQRNPESNAQLKETLRRVLDYVVRLFPNDPSQSRAAMLLQQSSE</sequence>
<reference evidence="8" key="1">
    <citation type="submission" date="2022-10" db="EMBL/GenBank/DDBJ databases">
        <title>Culturing micro-colonial fungi from biological soil crusts in the Mojave desert and describing Neophaeococcomyces mojavensis, and introducing the new genera and species Taxawa tesnikishii.</title>
        <authorList>
            <person name="Kurbessoian T."/>
            <person name="Stajich J.E."/>
        </authorList>
    </citation>
    <scope>NUCLEOTIDE SEQUENCE</scope>
    <source>
        <strain evidence="8">TK_41</strain>
    </source>
</reference>
<dbReference type="AlphaFoldDB" id="A0AA39CEE8"/>
<evidence type="ECO:0000256" key="3">
    <source>
        <dbReference type="ARBA" id="ARBA00023015"/>
    </source>
</evidence>
<dbReference type="InterPro" id="IPR021858">
    <property type="entry name" value="Fun_TF"/>
</dbReference>
<name>A0AA39CEE8_9EURO</name>
<evidence type="ECO:0000256" key="6">
    <source>
        <dbReference type="ARBA" id="ARBA00023242"/>
    </source>
</evidence>
<keyword evidence="3" id="KW-0805">Transcription regulation</keyword>
<keyword evidence="5" id="KW-0804">Transcription</keyword>
<accession>A0AA39CEE8</accession>
<evidence type="ECO:0000256" key="2">
    <source>
        <dbReference type="ARBA" id="ARBA00022833"/>
    </source>
</evidence>
<evidence type="ECO:0000256" key="4">
    <source>
        <dbReference type="ARBA" id="ARBA00023125"/>
    </source>
</evidence>
<dbReference type="PANTHER" id="PTHR36206:SF12">
    <property type="entry name" value="ASPERCRYPTIN BIOSYNTHESIS CLUSTER-SPECIFIC TRANSCRIPTION REGULATOR ATNN-RELATED"/>
    <property type="match status" value="1"/>
</dbReference>
<dbReference type="InterPro" id="IPR052360">
    <property type="entry name" value="Transcr_Regulatory_Proteins"/>
</dbReference>